<keyword evidence="2" id="KW-0238">DNA-binding</keyword>
<dbReference type="Gene3D" id="1.10.10.60">
    <property type="entry name" value="Homeodomain-like"/>
    <property type="match status" value="2"/>
</dbReference>
<name>A0ABW4K726_9HYPH</name>
<dbReference type="EMBL" id="JBHUER010000007">
    <property type="protein sequence ID" value="MFD1703306.1"/>
    <property type="molecule type" value="Genomic_DNA"/>
</dbReference>
<proteinExistence type="predicted"/>
<keyword evidence="1" id="KW-0805">Transcription regulation</keyword>
<comment type="caution">
    <text evidence="5">The sequence shown here is derived from an EMBL/GenBank/DDBJ whole genome shotgun (WGS) entry which is preliminary data.</text>
</comment>
<dbReference type="SUPFAM" id="SSF46689">
    <property type="entry name" value="Homeodomain-like"/>
    <property type="match status" value="2"/>
</dbReference>
<dbReference type="InterPro" id="IPR050204">
    <property type="entry name" value="AraC_XylS_family_regulators"/>
</dbReference>
<dbReference type="InterPro" id="IPR009057">
    <property type="entry name" value="Homeodomain-like_sf"/>
</dbReference>
<protein>
    <submittedName>
        <fullName evidence="5">Helix-turn-helix domain-containing protein</fullName>
    </submittedName>
</protein>
<dbReference type="Pfam" id="PF12833">
    <property type="entry name" value="HTH_18"/>
    <property type="match status" value="1"/>
</dbReference>
<gene>
    <name evidence="5" type="ORF">ACFSCV_09850</name>
</gene>
<evidence type="ECO:0000313" key="5">
    <source>
        <dbReference type="EMBL" id="MFD1703306.1"/>
    </source>
</evidence>
<dbReference type="InterPro" id="IPR018062">
    <property type="entry name" value="HTH_AraC-typ_CS"/>
</dbReference>
<dbReference type="InterPro" id="IPR018060">
    <property type="entry name" value="HTH_AraC"/>
</dbReference>
<sequence length="294" mass="31887">MAAFRPRMDARRDGITVLGGPRAHASEAGLVEVWRARCEAGARGDYVSLDPRLFIVLEPLAADIALDAGAGRVASRAVSASYVPAGAPVRLSVDFATDVRHLDVHFDPRRIGPFDGPSSGRAQEPRLMFADGRVQRFARLLDAASRNPAALSSLYGDGLVAALVAAALSPAGDLSRRSALSDRQLKLAIDYIEELCAEPIRLQDLAQLTGLSETYFSHAFKAATGMPPHRWQLEARVRRAKALLAEDDMSLIDVAITTGFSDQPHFTRVFKRFTGLTPLAWRAERRNGARGTSD</sequence>
<dbReference type="SMART" id="SM00342">
    <property type="entry name" value="HTH_ARAC"/>
    <property type="match status" value="1"/>
</dbReference>
<dbReference type="PRINTS" id="PR00032">
    <property type="entry name" value="HTHARAC"/>
</dbReference>
<evidence type="ECO:0000256" key="1">
    <source>
        <dbReference type="ARBA" id="ARBA00023015"/>
    </source>
</evidence>
<dbReference type="PANTHER" id="PTHR46796">
    <property type="entry name" value="HTH-TYPE TRANSCRIPTIONAL ACTIVATOR RHAS-RELATED"/>
    <property type="match status" value="1"/>
</dbReference>
<organism evidence="5 6">
    <name type="scientific">Methylopila henanensis</name>
    <dbReference type="NCBI Taxonomy" id="873516"/>
    <lineage>
        <taxon>Bacteria</taxon>
        <taxon>Pseudomonadati</taxon>
        <taxon>Pseudomonadota</taxon>
        <taxon>Alphaproteobacteria</taxon>
        <taxon>Hyphomicrobiales</taxon>
        <taxon>Methylopilaceae</taxon>
        <taxon>Methylopila</taxon>
    </lineage>
</organism>
<dbReference type="PROSITE" id="PS00041">
    <property type="entry name" value="HTH_ARAC_FAMILY_1"/>
    <property type="match status" value="1"/>
</dbReference>
<dbReference type="PANTHER" id="PTHR46796:SF14">
    <property type="entry name" value="TRANSCRIPTIONAL REGULATORY PROTEIN"/>
    <property type="match status" value="1"/>
</dbReference>
<reference evidence="6" key="1">
    <citation type="journal article" date="2019" name="Int. J. Syst. Evol. Microbiol.">
        <title>The Global Catalogue of Microorganisms (GCM) 10K type strain sequencing project: providing services to taxonomists for standard genome sequencing and annotation.</title>
        <authorList>
            <consortium name="The Broad Institute Genomics Platform"/>
            <consortium name="The Broad Institute Genome Sequencing Center for Infectious Disease"/>
            <person name="Wu L."/>
            <person name="Ma J."/>
        </authorList>
    </citation>
    <scope>NUCLEOTIDE SEQUENCE [LARGE SCALE GENOMIC DNA]</scope>
    <source>
        <strain evidence="6">KCTC 23707</strain>
    </source>
</reference>
<accession>A0ABW4K726</accession>
<dbReference type="InterPro" id="IPR020449">
    <property type="entry name" value="Tscrpt_reg_AraC-type_HTH"/>
</dbReference>
<evidence type="ECO:0000313" key="6">
    <source>
        <dbReference type="Proteomes" id="UP001597308"/>
    </source>
</evidence>
<evidence type="ECO:0000256" key="2">
    <source>
        <dbReference type="ARBA" id="ARBA00023125"/>
    </source>
</evidence>
<feature type="domain" description="HTH araC/xylS-type" evidence="4">
    <location>
        <begin position="186"/>
        <end position="284"/>
    </location>
</feature>
<dbReference type="Proteomes" id="UP001597308">
    <property type="component" value="Unassembled WGS sequence"/>
</dbReference>
<keyword evidence="3" id="KW-0804">Transcription</keyword>
<keyword evidence="6" id="KW-1185">Reference proteome</keyword>
<evidence type="ECO:0000256" key="3">
    <source>
        <dbReference type="ARBA" id="ARBA00023163"/>
    </source>
</evidence>
<evidence type="ECO:0000259" key="4">
    <source>
        <dbReference type="PROSITE" id="PS01124"/>
    </source>
</evidence>
<dbReference type="PROSITE" id="PS01124">
    <property type="entry name" value="HTH_ARAC_FAMILY_2"/>
    <property type="match status" value="1"/>
</dbReference>